<sequence>MKHWQASITLRRSRLSAIAPAQSESSMMGSVVAAGTSATISEEPESDVMIHAAPTDWIRPPKFEERLASQTERKIGTERGEGAGWESASDTGQGEAENGGGVKSAIRLWTANP</sequence>
<organism evidence="2 3">
    <name type="scientific">Sphingobium cloacae</name>
    <dbReference type="NCBI Taxonomy" id="120107"/>
    <lineage>
        <taxon>Bacteria</taxon>
        <taxon>Pseudomonadati</taxon>
        <taxon>Pseudomonadota</taxon>
        <taxon>Alphaproteobacteria</taxon>
        <taxon>Sphingomonadales</taxon>
        <taxon>Sphingomonadaceae</taxon>
        <taxon>Sphingobium</taxon>
    </lineage>
</organism>
<dbReference type="AlphaFoldDB" id="A0A1E1F186"/>
<name>A0A1E1F186_9SPHN</name>
<dbReference type="KEGG" id="sclo:SCLO_1012580"/>
<feature type="region of interest" description="Disordered" evidence="1">
    <location>
        <begin position="36"/>
        <end position="113"/>
    </location>
</feature>
<evidence type="ECO:0000313" key="2">
    <source>
        <dbReference type="EMBL" id="BAV64298.1"/>
    </source>
</evidence>
<evidence type="ECO:0000256" key="1">
    <source>
        <dbReference type="SAM" id="MobiDB-lite"/>
    </source>
</evidence>
<keyword evidence="3" id="KW-1185">Reference proteome</keyword>
<accession>A0A1E1F186</accession>
<reference evidence="2 3" key="1">
    <citation type="submission" date="2016-10" db="EMBL/GenBank/DDBJ databases">
        <title>Complete Genome Sequence of the Nonylphenol-Degrading Bacterium Sphingobium cloacae JCM 10874T.</title>
        <authorList>
            <person name="Ootsuka M."/>
            <person name="Nishizawa T."/>
            <person name="Ohta H."/>
        </authorList>
    </citation>
    <scope>NUCLEOTIDE SEQUENCE [LARGE SCALE GENOMIC DNA]</scope>
    <source>
        <strain evidence="2 3">JCM 10874</strain>
    </source>
</reference>
<protein>
    <submittedName>
        <fullName evidence="2">Uncharacterized protein</fullName>
    </submittedName>
</protein>
<feature type="compositionally biased region" description="Basic and acidic residues" evidence="1">
    <location>
        <begin position="59"/>
        <end position="81"/>
    </location>
</feature>
<gene>
    <name evidence="2" type="ORF">SCLO_1012580</name>
</gene>
<proteinExistence type="predicted"/>
<dbReference type="Proteomes" id="UP000218272">
    <property type="component" value="Chromosome SCLO_1"/>
</dbReference>
<evidence type="ECO:0000313" key="3">
    <source>
        <dbReference type="Proteomes" id="UP000218272"/>
    </source>
</evidence>
<dbReference type="EMBL" id="AP017655">
    <property type="protein sequence ID" value="BAV64298.1"/>
    <property type="molecule type" value="Genomic_DNA"/>
</dbReference>